<keyword evidence="14" id="KW-0573">Peptidoglycan synthesis</keyword>
<comment type="catalytic activity">
    <reaction evidence="13 14">
        <text>di-trans,octa-cis-undecaprenyl diphosphate + H2O = di-trans,octa-cis-undecaprenyl phosphate + phosphate + H(+)</text>
        <dbReference type="Rhea" id="RHEA:28094"/>
        <dbReference type="ChEBI" id="CHEBI:15377"/>
        <dbReference type="ChEBI" id="CHEBI:15378"/>
        <dbReference type="ChEBI" id="CHEBI:43474"/>
        <dbReference type="ChEBI" id="CHEBI:58405"/>
        <dbReference type="ChEBI" id="CHEBI:60392"/>
        <dbReference type="EC" id="3.6.1.27"/>
    </reaction>
</comment>
<keyword evidence="7 14" id="KW-0378">Hydrolase</keyword>
<accession>A0A660S899</accession>
<dbReference type="EMBL" id="QNBC01000051">
    <property type="protein sequence ID" value="RKX66224.1"/>
    <property type="molecule type" value="Genomic_DNA"/>
</dbReference>
<evidence type="ECO:0000256" key="1">
    <source>
        <dbReference type="ARBA" id="ARBA00004651"/>
    </source>
</evidence>
<proteinExistence type="inferred from homology"/>
<feature type="transmembrane region" description="Helical" evidence="14">
    <location>
        <begin position="41"/>
        <end position="60"/>
    </location>
</feature>
<dbReference type="GO" id="GO:0046677">
    <property type="term" value="P:response to antibiotic"/>
    <property type="evidence" value="ECO:0007669"/>
    <property type="project" value="UniProtKB-UniRule"/>
</dbReference>
<evidence type="ECO:0000256" key="11">
    <source>
        <dbReference type="ARBA" id="ARBA00032707"/>
    </source>
</evidence>
<evidence type="ECO:0000256" key="7">
    <source>
        <dbReference type="ARBA" id="ARBA00022801"/>
    </source>
</evidence>
<evidence type="ECO:0000256" key="12">
    <source>
        <dbReference type="ARBA" id="ARBA00032932"/>
    </source>
</evidence>
<keyword evidence="14" id="KW-0133">Cell shape</keyword>
<dbReference type="NCBIfam" id="TIGR00753">
    <property type="entry name" value="undec_PP_bacA"/>
    <property type="match status" value="1"/>
</dbReference>
<name>A0A660S899_UNCT6</name>
<keyword evidence="14" id="KW-0961">Cell wall biogenesis/degradation</keyword>
<evidence type="ECO:0000256" key="4">
    <source>
        <dbReference type="ARBA" id="ARBA00021581"/>
    </source>
</evidence>
<evidence type="ECO:0000256" key="2">
    <source>
        <dbReference type="ARBA" id="ARBA00010621"/>
    </source>
</evidence>
<evidence type="ECO:0000256" key="10">
    <source>
        <dbReference type="ARBA" id="ARBA00023251"/>
    </source>
</evidence>
<evidence type="ECO:0000256" key="13">
    <source>
        <dbReference type="ARBA" id="ARBA00047594"/>
    </source>
</evidence>
<dbReference type="Proteomes" id="UP000282321">
    <property type="component" value="Unassembled WGS sequence"/>
</dbReference>
<dbReference type="InterPro" id="IPR003824">
    <property type="entry name" value="UppP"/>
</dbReference>
<feature type="transmembrane region" description="Helical" evidence="14">
    <location>
        <begin position="217"/>
        <end position="235"/>
    </location>
</feature>
<feature type="transmembrane region" description="Helical" evidence="14">
    <location>
        <begin position="247"/>
        <end position="266"/>
    </location>
</feature>
<evidence type="ECO:0000256" key="3">
    <source>
        <dbReference type="ARBA" id="ARBA00012374"/>
    </source>
</evidence>
<keyword evidence="5 14" id="KW-1003">Cell membrane</keyword>
<dbReference type="GO" id="GO:0009252">
    <property type="term" value="P:peptidoglycan biosynthetic process"/>
    <property type="evidence" value="ECO:0007669"/>
    <property type="project" value="UniProtKB-KW"/>
</dbReference>
<feature type="transmembrane region" description="Helical" evidence="14">
    <location>
        <begin position="148"/>
        <end position="167"/>
    </location>
</feature>
<sequence>MEIARAALLGIIQGLTEFLPVSSSGHLVIAQKILHFSEPPVLFDITLHLATALAVIAVYYREIWELIIALFKGRILVTKKGYRLSSKKFHYVLVLIVALIPAGLIGYFFNDYITKAFSNLLVVSIGLFITTVILLLSKYFNNRKGDINFKNGTIIGIAQAFAIVPGISRSGSTIFAGMASGIEGKKAADFSFLLAVPIIIGAFIFELKGIVNSHVSIVTLATGFIFSFVSGYFSIKLLLDFIRKGKFYYFAYYTGTMSVLSLILFFTMR</sequence>
<evidence type="ECO:0000313" key="15">
    <source>
        <dbReference type="EMBL" id="RKX66224.1"/>
    </source>
</evidence>
<evidence type="ECO:0000256" key="5">
    <source>
        <dbReference type="ARBA" id="ARBA00022475"/>
    </source>
</evidence>
<comment type="caution">
    <text evidence="15">The sequence shown here is derived from an EMBL/GenBank/DDBJ whole genome shotgun (WGS) entry which is preliminary data.</text>
</comment>
<keyword evidence="8 14" id="KW-1133">Transmembrane helix</keyword>
<dbReference type="Pfam" id="PF02673">
    <property type="entry name" value="BacA"/>
    <property type="match status" value="1"/>
</dbReference>
<comment type="subcellular location">
    <subcellularLocation>
        <location evidence="1 14">Cell membrane</location>
        <topology evidence="1 14">Multi-pass membrane protein</topology>
    </subcellularLocation>
</comment>
<organism evidence="15 16">
    <name type="scientific">candidate division TA06 bacterium</name>
    <dbReference type="NCBI Taxonomy" id="2250710"/>
    <lineage>
        <taxon>Bacteria</taxon>
        <taxon>Bacteria division TA06</taxon>
    </lineage>
</organism>
<dbReference type="AlphaFoldDB" id="A0A660S899"/>
<dbReference type="GO" id="GO:0005886">
    <property type="term" value="C:plasma membrane"/>
    <property type="evidence" value="ECO:0007669"/>
    <property type="project" value="UniProtKB-SubCell"/>
</dbReference>
<comment type="miscellaneous">
    <text evidence="14">Bacitracin is thought to be involved in the inhibition of peptidoglycan synthesis by sequestering undecaprenyl diphosphate, thereby reducing the pool of lipid carrier available.</text>
</comment>
<feature type="transmembrane region" description="Helical" evidence="14">
    <location>
        <begin position="187"/>
        <end position="205"/>
    </location>
</feature>
<dbReference type="HAMAP" id="MF_01006">
    <property type="entry name" value="Undec_diphosphatase"/>
    <property type="match status" value="1"/>
</dbReference>
<dbReference type="GO" id="GO:0050380">
    <property type="term" value="F:undecaprenyl-diphosphatase activity"/>
    <property type="evidence" value="ECO:0007669"/>
    <property type="project" value="UniProtKB-UniRule"/>
</dbReference>
<dbReference type="PANTHER" id="PTHR30622">
    <property type="entry name" value="UNDECAPRENYL-DIPHOSPHATASE"/>
    <property type="match status" value="1"/>
</dbReference>
<evidence type="ECO:0000256" key="9">
    <source>
        <dbReference type="ARBA" id="ARBA00023136"/>
    </source>
</evidence>
<dbReference type="EC" id="3.6.1.27" evidence="3 14"/>
<keyword evidence="10 14" id="KW-0046">Antibiotic resistance</keyword>
<protein>
    <recommendedName>
        <fullName evidence="4 14">Undecaprenyl-diphosphatase</fullName>
        <ecNumber evidence="3 14">3.6.1.27</ecNumber>
    </recommendedName>
    <alternativeName>
        <fullName evidence="12 14">Bacitracin resistance protein</fullName>
    </alternativeName>
    <alternativeName>
        <fullName evidence="11 14">Undecaprenyl pyrophosphate phosphatase</fullName>
    </alternativeName>
</protein>
<dbReference type="GO" id="GO:0008360">
    <property type="term" value="P:regulation of cell shape"/>
    <property type="evidence" value="ECO:0007669"/>
    <property type="project" value="UniProtKB-KW"/>
</dbReference>
<keyword evidence="9 14" id="KW-0472">Membrane</keyword>
<reference evidence="15 16" key="1">
    <citation type="submission" date="2018-06" db="EMBL/GenBank/DDBJ databases">
        <title>Extensive metabolic versatility and redundancy in microbially diverse, dynamic hydrothermal sediments.</title>
        <authorList>
            <person name="Dombrowski N."/>
            <person name="Teske A."/>
            <person name="Baker B.J."/>
        </authorList>
    </citation>
    <scope>NUCLEOTIDE SEQUENCE [LARGE SCALE GENOMIC DNA]</scope>
    <source>
        <strain evidence="15">B35_G9</strain>
    </source>
</reference>
<dbReference type="GO" id="GO:0071555">
    <property type="term" value="P:cell wall organization"/>
    <property type="evidence" value="ECO:0007669"/>
    <property type="project" value="UniProtKB-KW"/>
</dbReference>
<keyword evidence="6 14" id="KW-0812">Transmembrane</keyword>
<comment type="similarity">
    <text evidence="2 14">Belongs to the UppP family.</text>
</comment>
<dbReference type="PANTHER" id="PTHR30622:SF2">
    <property type="entry name" value="UNDECAPRENYL-DIPHOSPHATASE"/>
    <property type="match status" value="1"/>
</dbReference>
<feature type="transmembrane region" description="Helical" evidence="14">
    <location>
        <begin position="89"/>
        <end position="110"/>
    </location>
</feature>
<gene>
    <name evidence="14 15" type="primary">uppP</name>
    <name evidence="15" type="ORF">DRP44_04585</name>
</gene>
<evidence type="ECO:0000256" key="6">
    <source>
        <dbReference type="ARBA" id="ARBA00022692"/>
    </source>
</evidence>
<comment type="function">
    <text evidence="14">Catalyzes the dephosphorylation of undecaprenyl diphosphate (UPP). Confers resistance to bacitracin.</text>
</comment>
<evidence type="ECO:0000256" key="14">
    <source>
        <dbReference type="HAMAP-Rule" id="MF_01006"/>
    </source>
</evidence>
<feature type="transmembrane region" description="Helical" evidence="14">
    <location>
        <begin position="116"/>
        <end position="136"/>
    </location>
</feature>
<evidence type="ECO:0000256" key="8">
    <source>
        <dbReference type="ARBA" id="ARBA00022989"/>
    </source>
</evidence>
<evidence type="ECO:0000313" key="16">
    <source>
        <dbReference type="Proteomes" id="UP000282321"/>
    </source>
</evidence>